<feature type="region of interest" description="Disordered" evidence="1">
    <location>
        <begin position="49"/>
        <end position="81"/>
    </location>
</feature>
<evidence type="ECO:0000256" key="1">
    <source>
        <dbReference type="SAM" id="MobiDB-lite"/>
    </source>
</evidence>
<evidence type="ECO:0000313" key="2">
    <source>
        <dbReference type="EMBL" id="CAB1425351.1"/>
    </source>
</evidence>
<evidence type="ECO:0000313" key="3">
    <source>
        <dbReference type="Proteomes" id="UP001153269"/>
    </source>
</evidence>
<accession>A0A9N7U7J2</accession>
<protein>
    <submittedName>
        <fullName evidence="2">Uncharacterized protein</fullName>
    </submittedName>
</protein>
<dbReference type="AlphaFoldDB" id="A0A9N7U7J2"/>
<organism evidence="2 3">
    <name type="scientific">Pleuronectes platessa</name>
    <name type="common">European plaice</name>
    <dbReference type="NCBI Taxonomy" id="8262"/>
    <lineage>
        <taxon>Eukaryota</taxon>
        <taxon>Metazoa</taxon>
        <taxon>Chordata</taxon>
        <taxon>Craniata</taxon>
        <taxon>Vertebrata</taxon>
        <taxon>Euteleostomi</taxon>
        <taxon>Actinopterygii</taxon>
        <taxon>Neopterygii</taxon>
        <taxon>Teleostei</taxon>
        <taxon>Neoteleostei</taxon>
        <taxon>Acanthomorphata</taxon>
        <taxon>Carangaria</taxon>
        <taxon>Pleuronectiformes</taxon>
        <taxon>Pleuronectoidei</taxon>
        <taxon>Pleuronectidae</taxon>
        <taxon>Pleuronectes</taxon>
    </lineage>
</organism>
<proteinExistence type="predicted"/>
<dbReference type="Proteomes" id="UP001153269">
    <property type="component" value="Unassembled WGS sequence"/>
</dbReference>
<keyword evidence="3" id="KW-1185">Reference proteome</keyword>
<sequence>MAQPAECCSDTEDLFGDYDSLLEDSSLLGKLEDAERDERRRELQIVAVDQQDLAAPPPPEDGVQKRSCQMSSQTPSWTSWETNPSRTYLSASFSLKNRSVKV</sequence>
<dbReference type="EMBL" id="CADEAL010000797">
    <property type="protein sequence ID" value="CAB1425351.1"/>
    <property type="molecule type" value="Genomic_DNA"/>
</dbReference>
<gene>
    <name evidence="2" type="ORF">PLEPLA_LOCUS13281</name>
</gene>
<comment type="caution">
    <text evidence="2">The sequence shown here is derived from an EMBL/GenBank/DDBJ whole genome shotgun (WGS) entry which is preliminary data.</text>
</comment>
<reference evidence="2" key="1">
    <citation type="submission" date="2020-03" db="EMBL/GenBank/DDBJ databases">
        <authorList>
            <person name="Weist P."/>
        </authorList>
    </citation>
    <scope>NUCLEOTIDE SEQUENCE</scope>
</reference>
<feature type="compositionally biased region" description="Polar residues" evidence="1">
    <location>
        <begin position="66"/>
        <end position="81"/>
    </location>
</feature>
<name>A0A9N7U7J2_PLEPL</name>